<evidence type="ECO:0000313" key="3">
    <source>
        <dbReference type="EMBL" id="CAG6486557.1"/>
    </source>
</evidence>
<organism evidence="3">
    <name type="scientific">Culex pipiens</name>
    <name type="common">House mosquito</name>
    <dbReference type="NCBI Taxonomy" id="7175"/>
    <lineage>
        <taxon>Eukaryota</taxon>
        <taxon>Metazoa</taxon>
        <taxon>Ecdysozoa</taxon>
        <taxon>Arthropoda</taxon>
        <taxon>Hexapoda</taxon>
        <taxon>Insecta</taxon>
        <taxon>Pterygota</taxon>
        <taxon>Neoptera</taxon>
        <taxon>Endopterygota</taxon>
        <taxon>Diptera</taxon>
        <taxon>Nematocera</taxon>
        <taxon>Culicoidea</taxon>
        <taxon>Culicidae</taxon>
        <taxon>Culicinae</taxon>
        <taxon>Culicini</taxon>
        <taxon>Culex</taxon>
        <taxon>Culex</taxon>
    </lineage>
</organism>
<accession>A0A8D8C454</accession>
<name>A0A8D8C454_CULPI</name>
<keyword evidence="2" id="KW-1133">Transmembrane helix</keyword>
<evidence type="ECO:0000256" key="2">
    <source>
        <dbReference type="SAM" id="Phobius"/>
    </source>
</evidence>
<proteinExistence type="predicted"/>
<feature type="compositionally biased region" description="Low complexity" evidence="1">
    <location>
        <begin position="65"/>
        <end position="87"/>
    </location>
</feature>
<sequence length="159" mass="17037">MQLSRSKQACGTAATISFQFIVGVLLLFFIVFVPEGRDASSARSRTLVVVVLKFLQQSKLSMPGTPKSHATSAATASSGAATPATVPAASSDEKRLLQMSTDQVLLRVGWFKLIFVEAQLLQQYDPQQQQPERDDLSLVQVQPIHSAASGNVPKPAAAL</sequence>
<feature type="transmembrane region" description="Helical" evidence="2">
    <location>
        <begin position="12"/>
        <end position="33"/>
    </location>
</feature>
<evidence type="ECO:0000256" key="1">
    <source>
        <dbReference type="SAM" id="MobiDB-lite"/>
    </source>
</evidence>
<protein>
    <submittedName>
        <fullName evidence="3">(northern house mosquito) hypothetical protein</fullName>
    </submittedName>
</protein>
<keyword evidence="2" id="KW-0472">Membrane</keyword>
<dbReference type="EMBL" id="HBUE01104761">
    <property type="protein sequence ID" value="CAG6486555.1"/>
    <property type="molecule type" value="Transcribed_RNA"/>
</dbReference>
<dbReference type="EMBL" id="HBUE01104762">
    <property type="protein sequence ID" value="CAG6486557.1"/>
    <property type="molecule type" value="Transcribed_RNA"/>
</dbReference>
<keyword evidence="2" id="KW-0812">Transmembrane</keyword>
<dbReference type="AlphaFoldDB" id="A0A8D8C454"/>
<feature type="region of interest" description="Disordered" evidence="1">
    <location>
        <begin position="61"/>
        <end position="87"/>
    </location>
</feature>
<reference evidence="3" key="1">
    <citation type="submission" date="2021-05" db="EMBL/GenBank/DDBJ databases">
        <authorList>
            <person name="Alioto T."/>
            <person name="Alioto T."/>
            <person name="Gomez Garrido J."/>
        </authorList>
    </citation>
    <scope>NUCLEOTIDE SEQUENCE</scope>
</reference>
<dbReference type="EMBL" id="HBUE01104763">
    <property type="protein sequence ID" value="CAG6486559.1"/>
    <property type="molecule type" value="Transcribed_RNA"/>
</dbReference>